<dbReference type="KEGG" id="pfer:IRI77_27750"/>
<name>A0A7S7NMX6_PALFE</name>
<evidence type="ECO:0000313" key="2">
    <source>
        <dbReference type="EMBL" id="QOY86563.1"/>
    </source>
</evidence>
<dbReference type="Proteomes" id="UP000593892">
    <property type="component" value="Chromosome"/>
</dbReference>
<proteinExistence type="predicted"/>
<reference evidence="2 3" key="1">
    <citation type="submission" date="2020-10" db="EMBL/GenBank/DDBJ databases">
        <title>Complete genome sequence of Paludibaculum fermentans P105T, a facultatively anaerobic acidobacterium capable of dissimilatory Fe(III) reduction.</title>
        <authorList>
            <person name="Dedysh S.N."/>
            <person name="Beletsky A.V."/>
            <person name="Kulichevskaya I.S."/>
            <person name="Mardanov A.V."/>
            <person name="Ravin N.V."/>
        </authorList>
    </citation>
    <scope>NUCLEOTIDE SEQUENCE [LARGE SCALE GENOMIC DNA]</scope>
    <source>
        <strain evidence="2 3">P105</strain>
    </source>
</reference>
<organism evidence="2 3">
    <name type="scientific">Paludibaculum fermentans</name>
    <dbReference type="NCBI Taxonomy" id="1473598"/>
    <lineage>
        <taxon>Bacteria</taxon>
        <taxon>Pseudomonadati</taxon>
        <taxon>Acidobacteriota</taxon>
        <taxon>Terriglobia</taxon>
        <taxon>Bryobacterales</taxon>
        <taxon>Bryobacteraceae</taxon>
        <taxon>Paludibaculum</taxon>
    </lineage>
</organism>
<feature type="compositionally biased region" description="Polar residues" evidence="1">
    <location>
        <begin position="1"/>
        <end position="12"/>
    </location>
</feature>
<dbReference type="AlphaFoldDB" id="A0A7S7NMX6"/>
<gene>
    <name evidence="2" type="ORF">IRI77_27750</name>
</gene>
<dbReference type="EMBL" id="CP063849">
    <property type="protein sequence ID" value="QOY86563.1"/>
    <property type="molecule type" value="Genomic_DNA"/>
</dbReference>
<feature type="region of interest" description="Disordered" evidence="1">
    <location>
        <begin position="1"/>
        <end position="79"/>
    </location>
</feature>
<evidence type="ECO:0000313" key="3">
    <source>
        <dbReference type="Proteomes" id="UP000593892"/>
    </source>
</evidence>
<keyword evidence="3" id="KW-1185">Reference proteome</keyword>
<dbReference type="RefSeq" id="WP_194448232.1">
    <property type="nucleotide sequence ID" value="NZ_CP063849.1"/>
</dbReference>
<sequence>MTRQAETVSSPDECSVPAPGVPESGTAASPAKTADSSPPAPAAEQPKTMAATASAVQTELDPSPAAPWPMTIVTPANPPALAADTKSALACALTQAGIDPATVKVSYWEELVWFPGGNWINRSITVQTPNGQKMDFDAAATLRSPYVTANSVQEMLNA</sequence>
<accession>A0A7S7NMX6</accession>
<evidence type="ECO:0000256" key="1">
    <source>
        <dbReference type="SAM" id="MobiDB-lite"/>
    </source>
</evidence>
<protein>
    <submittedName>
        <fullName evidence="2">Uncharacterized protein</fullName>
    </submittedName>
</protein>